<feature type="compositionally biased region" description="Low complexity" evidence="1">
    <location>
        <begin position="560"/>
        <end position="582"/>
    </location>
</feature>
<evidence type="ECO:0000256" key="1">
    <source>
        <dbReference type="SAM" id="MobiDB-lite"/>
    </source>
</evidence>
<dbReference type="GO" id="GO:0030424">
    <property type="term" value="C:axon"/>
    <property type="evidence" value="ECO:0007669"/>
    <property type="project" value="TreeGrafter"/>
</dbReference>
<organism evidence="3 4">
    <name type="scientific">Collichthys lucidus</name>
    <name type="common">Big head croaker</name>
    <name type="synonym">Sciaena lucida</name>
    <dbReference type="NCBI Taxonomy" id="240159"/>
    <lineage>
        <taxon>Eukaryota</taxon>
        <taxon>Metazoa</taxon>
        <taxon>Chordata</taxon>
        <taxon>Craniata</taxon>
        <taxon>Vertebrata</taxon>
        <taxon>Euteleostomi</taxon>
        <taxon>Actinopterygii</taxon>
        <taxon>Neopterygii</taxon>
        <taxon>Teleostei</taxon>
        <taxon>Neoteleostei</taxon>
        <taxon>Acanthomorphata</taxon>
        <taxon>Eupercaria</taxon>
        <taxon>Sciaenidae</taxon>
        <taxon>Collichthys</taxon>
    </lineage>
</organism>
<feature type="domain" description="Protein UNC80 C-terminal" evidence="2">
    <location>
        <begin position="1"/>
        <end position="264"/>
    </location>
</feature>
<dbReference type="STRING" id="240159.A0A4U5TVX5"/>
<feature type="region of interest" description="Disordered" evidence="1">
    <location>
        <begin position="426"/>
        <end position="672"/>
    </location>
</feature>
<dbReference type="PANTHER" id="PTHR31781:SF1">
    <property type="entry name" value="PROTEIN UNC-80 HOMOLOG"/>
    <property type="match status" value="1"/>
</dbReference>
<accession>A0A4U5TVX5</accession>
<dbReference type="InterPro" id="IPR046460">
    <property type="entry name" value="UNC80_C"/>
</dbReference>
<protein>
    <submittedName>
        <fullName evidence="3">Protein unc-80-like protein</fullName>
    </submittedName>
</protein>
<name>A0A4U5TVX5_COLLU</name>
<evidence type="ECO:0000313" key="3">
    <source>
        <dbReference type="EMBL" id="TKS65633.1"/>
    </source>
</evidence>
<dbReference type="PRINTS" id="PR01217">
    <property type="entry name" value="PRICHEXTENSN"/>
</dbReference>
<evidence type="ECO:0000313" key="4">
    <source>
        <dbReference type="Proteomes" id="UP000298787"/>
    </source>
</evidence>
<dbReference type="Proteomes" id="UP000298787">
    <property type="component" value="Unassembled WGS sequence"/>
</dbReference>
<keyword evidence="4" id="KW-1185">Reference proteome</keyword>
<feature type="compositionally biased region" description="Pro residues" evidence="1">
    <location>
        <begin position="545"/>
        <end position="559"/>
    </location>
</feature>
<feature type="compositionally biased region" description="Low complexity" evidence="1">
    <location>
        <begin position="306"/>
        <end position="317"/>
    </location>
</feature>
<feature type="region of interest" description="Disordered" evidence="1">
    <location>
        <begin position="297"/>
        <end position="338"/>
    </location>
</feature>
<gene>
    <name evidence="3" type="ORF">D9C73_028454</name>
</gene>
<dbReference type="AlphaFoldDB" id="A0A4U5TVX5"/>
<feature type="region of interest" description="Disordered" evidence="1">
    <location>
        <begin position="355"/>
        <end position="382"/>
    </location>
</feature>
<dbReference type="PANTHER" id="PTHR31781">
    <property type="entry name" value="UNC80"/>
    <property type="match status" value="1"/>
</dbReference>
<reference evidence="3 4" key="1">
    <citation type="submission" date="2019-01" db="EMBL/GenBank/DDBJ databases">
        <title>Genome Assembly of Collichthys lucidus.</title>
        <authorList>
            <person name="Cai M."/>
            <person name="Xiao S."/>
        </authorList>
    </citation>
    <scope>NUCLEOTIDE SEQUENCE [LARGE SCALE GENOMIC DNA]</scope>
    <source>
        <strain evidence="3">JT15FE1705JMU</strain>
        <tissue evidence="3">Muscle</tissue>
    </source>
</reference>
<feature type="compositionally biased region" description="Pro residues" evidence="1">
    <location>
        <begin position="596"/>
        <end position="617"/>
    </location>
</feature>
<dbReference type="GO" id="GO:0034703">
    <property type="term" value="C:cation channel complex"/>
    <property type="evidence" value="ECO:0007669"/>
    <property type="project" value="TreeGrafter"/>
</dbReference>
<sequence length="908" mass="99154">MGVVGPSSVADGLPLLHLSPYLSPPLPFSTAVVRLVALQIQALKEDFPLSHVISPFTNQERREGMLLNLLIPFVLTVGSGSKDSPHLEQPEIFLLLQTVINILLPPRIISTSRTKNFMLDASPAHCSTPGDTGKDLRREGLAESTSQAAYLALKVVLVCFERSLGNQWYRLSLQVKEMALRKVGGLAFWDFIDFIVRTRIPIFVLLRPFIQCKLLTQPADSQEEITARHHIADQLERRFIPRPLCKSSLFAEFNNELKILKEAVHSGSAYQGKTSISTVGTSTSAYRLSLATMSRSNTGTGTVWEQDSQPSRQPSQDTLSRTDEDDEENDSMSIPSVVSEHEAFLPRVIAQRRFSSHATGSAASQPEAPRTTMLPSHSEPNVLDESQGLLQEGNLSRVASVQSEPAQQNLLIQPPLGRKRGLRQLRRPLLSIPKNEPRGRSGARLSTTRRSIQPKNKPLAHGDQKRSVTFTENQGQQPSTPGAMEPTAEARKASPALSKSPTLEVPSASSATVTADLHGPANAQVPPAISSKDKREQWGLRSSLSPPPSISRPSTPTPPSRTCSPLPLSRTCSPLPLSRTSSPLPPPLPVLGTAPAPGPPPPPPLPPLLPPPPPGPPRIRESPGDEDTTALLPRSDTLLQLSEDDGTGNPLLTPLLSPPSPRHTPRRSPRRLPLPLFPVDLDLDESHPTEEPAIYLQKRTLFSPVLVFDGSRCLLAIGNTPVLKKIYGDGQGTMQYVTSVLNELGQFVTTAVVVAAAAESDGCYARREETALVIESIIAEFRGPAGLDIDGIHLFKSTEAVDAHWTIASKHLCCMQDPPGVQLYVSVKVVVLNGVWLNKYRCLRGSNYLEGLHAHLFNAIPSQRFGIMPFQVYLITFAVQYAMCQSTSFTARDYYVQKVTVLNHTLQQ</sequence>
<dbReference type="EMBL" id="ML240932">
    <property type="protein sequence ID" value="TKS65633.1"/>
    <property type="molecule type" value="Genomic_DNA"/>
</dbReference>
<dbReference type="GO" id="GO:0005261">
    <property type="term" value="F:monoatomic cation channel activity"/>
    <property type="evidence" value="ECO:0007669"/>
    <property type="project" value="TreeGrafter"/>
</dbReference>
<evidence type="ECO:0000259" key="2">
    <source>
        <dbReference type="Pfam" id="PF20262"/>
    </source>
</evidence>
<feature type="compositionally biased region" description="Polar residues" evidence="1">
    <location>
        <begin position="444"/>
        <end position="454"/>
    </location>
</feature>
<dbReference type="GO" id="GO:0055080">
    <property type="term" value="P:monoatomic cation homeostasis"/>
    <property type="evidence" value="ECO:0007669"/>
    <property type="project" value="TreeGrafter"/>
</dbReference>
<feature type="compositionally biased region" description="Polar residues" evidence="1">
    <location>
        <begin position="467"/>
        <end position="480"/>
    </location>
</feature>
<feature type="compositionally biased region" description="Polar residues" evidence="1">
    <location>
        <begin position="497"/>
        <end position="513"/>
    </location>
</feature>
<dbReference type="Pfam" id="PF20262">
    <property type="entry name" value="UNC80_C"/>
    <property type="match status" value="1"/>
</dbReference>
<proteinExistence type="predicted"/>